<keyword evidence="2" id="KW-1185">Reference proteome</keyword>
<gene>
    <name evidence="1" type="ORF">Tcan_08937</name>
</gene>
<protein>
    <submittedName>
        <fullName evidence="1">Uncharacterized protein</fullName>
    </submittedName>
</protein>
<evidence type="ECO:0000313" key="2">
    <source>
        <dbReference type="Proteomes" id="UP000031036"/>
    </source>
</evidence>
<sequence>MINSFFIRSKMLGYWLITWIVVTMYTLKVESCASLTIHGEIFNVHENKKCNGYSAQNIFDLATEDNFKTACEAACEKWRCVAVNGFKTPGGFGCNILLSITKIIDDNDYYCYYRD</sequence>
<accession>A0A0B2W0J3</accession>
<dbReference type="AlphaFoldDB" id="A0A0B2W0J3"/>
<organism evidence="1 2">
    <name type="scientific">Toxocara canis</name>
    <name type="common">Canine roundworm</name>
    <dbReference type="NCBI Taxonomy" id="6265"/>
    <lineage>
        <taxon>Eukaryota</taxon>
        <taxon>Metazoa</taxon>
        <taxon>Ecdysozoa</taxon>
        <taxon>Nematoda</taxon>
        <taxon>Chromadorea</taxon>
        <taxon>Rhabditida</taxon>
        <taxon>Spirurina</taxon>
        <taxon>Ascaridomorpha</taxon>
        <taxon>Ascaridoidea</taxon>
        <taxon>Toxocaridae</taxon>
        <taxon>Toxocara</taxon>
    </lineage>
</organism>
<evidence type="ECO:0000313" key="1">
    <source>
        <dbReference type="EMBL" id="KHN87478.1"/>
    </source>
</evidence>
<dbReference type="Proteomes" id="UP000031036">
    <property type="component" value="Unassembled WGS sequence"/>
</dbReference>
<dbReference type="EMBL" id="JPKZ01000424">
    <property type="protein sequence ID" value="KHN87478.1"/>
    <property type="molecule type" value="Genomic_DNA"/>
</dbReference>
<reference evidence="1 2" key="1">
    <citation type="submission" date="2014-11" db="EMBL/GenBank/DDBJ databases">
        <title>Genetic blueprint of the zoonotic pathogen Toxocara canis.</title>
        <authorList>
            <person name="Zhu X.-Q."/>
            <person name="Korhonen P.K."/>
            <person name="Cai H."/>
            <person name="Young N.D."/>
            <person name="Nejsum P."/>
            <person name="von Samson-Himmelstjerna G."/>
            <person name="Boag P.R."/>
            <person name="Tan P."/>
            <person name="Li Q."/>
            <person name="Min J."/>
            <person name="Yang Y."/>
            <person name="Wang X."/>
            <person name="Fang X."/>
            <person name="Hall R.S."/>
            <person name="Hofmann A."/>
            <person name="Sternberg P.W."/>
            <person name="Jex A.R."/>
            <person name="Gasser R.B."/>
        </authorList>
    </citation>
    <scope>NUCLEOTIDE SEQUENCE [LARGE SCALE GENOMIC DNA]</scope>
    <source>
        <strain evidence="1">PN_DK_2014</strain>
    </source>
</reference>
<comment type="caution">
    <text evidence="1">The sequence shown here is derived from an EMBL/GenBank/DDBJ whole genome shotgun (WGS) entry which is preliminary data.</text>
</comment>
<proteinExistence type="predicted"/>
<name>A0A0B2W0J3_TOXCA</name>